<evidence type="ECO:0000313" key="3">
    <source>
        <dbReference type="Proteomes" id="UP000218209"/>
    </source>
</evidence>
<evidence type="ECO:0000313" key="2">
    <source>
        <dbReference type="EMBL" id="OSX75889.1"/>
    </source>
</evidence>
<feature type="region of interest" description="Disordered" evidence="1">
    <location>
        <begin position="243"/>
        <end position="265"/>
    </location>
</feature>
<dbReference type="Proteomes" id="UP000218209">
    <property type="component" value="Unassembled WGS sequence"/>
</dbReference>
<dbReference type="EMBL" id="KV918887">
    <property type="protein sequence ID" value="OSX75889.1"/>
    <property type="molecule type" value="Genomic_DNA"/>
</dbReference>
<feature type="compositionally biased region" description="Pro residues" evidence="1">
    <location>
        <begin position="249"/>
        <end position="265"/>
    </location>
</feature>
<accession>A0A1X6P4S2</accession>
<sequence>MHSTHFCLFSQLVRSVVVCKENKSFARTANQGAVYIHISSAPHRTGTAVCPIPHLPNTNATPYFSSTSCMALDVMEMRADGDAPSSKSPPSDAILSATNLSLISLLAPSSSSTRDVAASSLAAAASAARSSSILAQTRSFLADSATSARSVAAVTDRSSCRRLLLATARASSPSATLSFISTSCSIIWSYAPLAASIVAAACTRKRSCLTSDESSAASASTSADRNRDARSCASRSATRSLRAAVTAPPAAPAAPPFAAPAPTEPAPCARAAAARAKSRSRVMPLRFCAWLRRNDAISTRDVERAAWASARAARSAASSPPPPLPPPSADVAPWGGGGSRRRRRRLRRRPCAPAPPSSAASGRRRRRGAWRVRPTWFGRWGGGGGEEEGGRG</sequence>
<evidence type="ECO:0000256" key="1">
    <source>
        <dbReference type="SAM" id="MobiDB-lite"/>
    </source>
</evidence>
<proteinExistence type="predicted"/>
<gene>
    <name evidence="2" type="ORF">BU14_0217s0002</name>
</gene>
<feature type="compositionally biased region" description="Pro residues" evidence="1">
    <location>
        <begin position="319"/>
        <end position="328"/>
    </location>
</feature>
<protein>
    <submittedName>
        <fullName evidence="2">Uncharacterized protein</fullName>
    </submittedName>
</protein>
<keyword evidence="3" id="KW-1185">Reference proteome</keyword>
<feature type="compositionally biased region" description="Basic residues" evidence="1">
    <location>
        <begin position="339"/>
        <end position="350"/>
    </location>
</feature>
<feature type="region of interest" description="Disordered" evidence="1">
    <location>
        <begin position="313"/>
        <end position="392"/>
    </location>
</feature>
<organism evidence="2 3">
    <name type="scientific">Porphyra umbilicalis</name>
    <name type="common">Purple laver</name>
    <name type="synonym">Red alga</name>
    <dbReference type="NCBI Taxonomy" id="2786"/>
    <lineage>
        <taxon>Eukaryota</taxon>
        <taxon>Rhodophyta</taxon>
        <taxon>Bangiophyceae</taxon>
        <taxon>Bangiales</taxon>
        <taxon>Bangiaceae</taxon>
        <taxon>Porphyra</taxon>
    </lineage>
</organism>
<dbReference type="AlphaFoldDB" id="A0A1X6P4S2"/>
<reference evidence="2 3" key="1">
    <citation type="submission" date="2017-03" db="EMBL/GenBank/DDBJ databases">
        <title>WGS assembly of Porphyra umbilicalis.</title>
        <authorList>
            <person name="Brawley S.H."/>
            <person name="Blouin N.A."/>
            <person name="Ficko-Blean E."/>
            <person name="Wheeler G.L."/>
            <person name="Lohr M."/>
            <person name="Goodson H.V."/>
            <person name="Jenkins J.W."/>
            <person name="Blaby-Haas C.E."/>
            <person name="Helliwell K.E."/>
            <person name="Chan C."/>
            <person name="Marriage T."/>
            <person name="Bhattacharya D."/>
            <person name="Klein A.S."/>
            <person name="Badis Y."/>
            <person name="Brodie J."/>
            <person name="Cao Y."/>
            <person name="Collen J."/>
            <person name="Dittami S.M."/>
            <person name="Gachon C.M."/>
            <person name="Green B.R."/>
            <person name="Karpowicz S."/>
            <person name="Kim J.W."/>
            <person name="Kudahl U."/>
            <person name="Lin S."/>
            <person name="Michel G."/>
            <person name="Mittag M."/>
            <person name="Olson B.J."/>
            <person name="Pangilinan J."/>
            <person name="Peng Y."/>
            <person name="Qiu H."/>
            <person name="Shu S."/>
            <person name="Singer J.T."/>
            <person name="Smith A.G."/>
            <person name="Sprecher B.N."/>
            <person name="Wagner V."/>
            <person name="Wang W."/>
            <person name="Wang Z.-Y."/>
            <person name="Yan J."/>
            <person name="Yarish C."/>
            <person name="Zoeuner-Riek S."/>
            <person name="Zhuang Y."/>
            <person name="Zou Y."/>
            <person name="Lindquist E.A."/>
            <person name="Grimwood J."/>
            <person name="Barry K."/>
            <person name="Rokhsar D.S."/>
            <person name="Schmutz J."/>
            <person name="Stiller J.W."/>
            <person name="Grossman A.R."/>
            <person name="Prochnik S.E."/>
        </authorList>
    </citation>
    <scope>NUCLEOTIDE SEQUENCE [LARGE SCALE GENOMIC DNA]</scope>
    <source>
        <strain evidence="2">4086291</strain>
    </source>
</reference>
<name>A0A1X6P4S2_PORUM</name>